<dbReference type="SMART" id="SM01413">
    <property type="entry name" value="Ribosomal_S19e"/>
    <property type="match status" value="1"/>
</dbReference>
<dbReference type="Gene3D" id="1.10.10.10">
    <property type="entry name" value="Winged helix-like DNA-binding domain superfamily/Winged helix DNA-binding domain"/>
    <property type="match status" value="1"/>
</dbReference>
<dbReference type="InterPro" id="IPR036388">
    <property type="entry name" value="WH-like_DNA-bd_sf"/>
</dbReference>
<dbReference type="PANTHER" id="PTHR11710:SF0">
    <property type="entry name" value="40S RIBOSOMAL PROTEIN S19"/>
    <property type="match status" value="1"/>
</dbReference>
<sequence>MPGVRDISADAFIVAYSGHLKRSGKLEVPTWADIVKTGSFKEQSPYDPDWYYVRAAAVARHIYLRKHVGIGALTKLHGGRNRRGNRPSHHADASASIQRKVCQSLEKIGVLEKAPDGGRRISQDGQRDLDRIATSVVETLREEEEEEEEAAEEAAEEEGEAAEEAEEEDEDEE</sequence>
<dbReference type="InterPro" id="IPR036390">
    <property type="entry name" value="WH_DNA-bd_sf"/>
</dbReference>
<evidence type="ECO:0000256" key="3">
    <source>
        <dbReference type="ARBA" id="ARBA00023274"/>
    </source>
</evidence>
<dbReference type="InterPro" id="IPR001266">
    <property type="entry name" value="Ribosomal_eS19"/>
</dbReference>
<feature type="region of interest" description="Disordered" evidence="4">
    <location>
        <begin position="113"/>
        <end position="173"/>
    </location>
</feature>
<keyword evidence="3" id="KW-0687">Ribonucleoprotein</keyword>
<dbReference type="GO" id="GO:0000028">
    <property type="term" value="P:ribosomal small subunit assembly"/>
    <property type="evidence" value="ECO:0007669"/>
    <property type="project" value="TreeGrafter"/>
</dbReference>
<dbReference type="AlphaFoldDB" id="A0A167MB16"/>
<evidence type="ECO:0000256" key="2">
    <source>
        <dbReference type="ARBA" id="ARBA00022980"/>
    </source>
</evidence>
<organism evidence="5 6">
    <name type="scientific">Calocera viscosa (strain TUFC12733)</name>
    <dbReference type="NCBI Taxonomy" id="1330018"/>
    <lineage>
        <taxon>Eukaryota</taxon>
        <taxon>Fungi</taxon>
        <taxon>Dikarya</taxon>
        <taxon>Basidiomycota</taxon>
        <taxon>Agaricomycotina</taxon>
        <taxon>Dacrymycetes</taxon>
        <taxon>Dacrymycetales</taxon>
        <taxon>Dacrymycetaceae</taxon>
        <taxon>Calocera</taxon>
    </lineage>
</organism>
<dbReference type="GO" id="GO:0003735">
    <property type="term" value="F:structural constituent of ribosome"/>
    <property type="evidence" value="ECO:0007669"/>
    <property type="project" value="InterPro"/>
</dbReference>
<dbReference type="GO" id="GO:0006412">
    <property type="term" value="P:translation"/>
    <property type="evidence" value="ECO:0007669"/>
    <property type="project" value="InterPro"/>
</dbReference>
<keyword evidence="2 5" id="KW-0689">Ribosomal protein</keyword>
<feature type="compositionally biased region" description="Basic and acidic residues" evidence="4">
    <location>
        <begin position="113"/>
        <end position="131"/>
    </location>
</feature>
<dbReference type="PANTHER" id="PTHR11710">
    <property type="entry name" value="40S RIBOSOMAL PROTEIN S19"/>
    <property type="match status" value="1"/>
</dbReference>
<dbReference type="GO" id="GO:0022627">
    <property type="term" value="C:cytosolic small ribosomal subunit"/>
    <property type="evidence" value="ECO:0007669"/>
    <property type="project" value="TreeGrafter"/>
</dbReference>
<protein>
    <submittedName>
        <fullName evidence="5">40S ribosomal protein S19</fullName>
    </submittedName>
</protein>
<gene>
    <name evidence="5" type="ORF">CALVIDRAFT_598442</name>
</gene>
<evidence type="ECO:0000256" key="4">
    <source>
        <dbReference type="SAM" id="MobiDB-lite"/>
    </source>
</evidence>
<comment type="similarity">
    <text evidence="1">Belongs to the eukaryotic ribosomal protein eS19 family.</text>
</comment>
<dbReference type="SUPFAM" id="SSF46785">
    <property type="entry name" value="Winged helix' DNA-binding domain"/>
    <property type="match status" value="1"/>
</dbReference>
<reference evidence="5 6" key="1">
    <citation type="journal article" date="2016" name="Mol. Biol. Evol.">
        <title>Comparative Genomics of Early-Diverging Mushroom-Forming Fungi Provides Insights into the Origins of Lignocellulose Decay Capabilities.</title>
        <authorList>
            <person name="Nagy L.G."/>
            <person name="Riley R."/>
            <person name="Tritt A."/>
            <person name="Adam C."/>
            <person name="Daum C."/>
            <person name="Floudas D."/>
            <person name="Sun H."/>
            <person name="Yadav J.S."/>
            <person name="Pangilinan J."/>
            <person name="Larsson K.H."/>
            <person name="Matsuura K."/>
            <person name="Barry K."/>
            <person name="Labutti K."/>
            <person name="Kuo R."/>
            <person name="Ohm R.A."/>
            <person name="Bhattacharya S.S."/>
            <person name="Shirouzu T."/>
            <person name="Yoshinaga Y."/>
            <person name="Martin F.M."/>
            <person name="Grigoriev I.V."/>
            <person name="Hibbett D.S."/>
        </authorList>
    </citation>
    <scope>NUCLEOTIDE SEQUENCE [LARGE SCALE GENOMIC DNA]</scope>
    <source>
        <strain evidence="5 6">TUFC12733</strain>
    </source>
</reference>
<feature type="compositionally biased region" description="Acidic residues" evidence="4">
    <location>
        <begin position="141"/>
        <end position="173"/>
    </location>
</feature>
<keyword evidence="6" id="KW-1185">Reference proteome</keyword>
<dbReference type="FunFam" id="1.10.10.10:FF:000118">
    <property type="entry name" value="40S ribosomal protein S19"/>
    <property type="match status" value="1"/>
</dbReference>
<dbReference type="Pfam" id="PF01090">
    <property type="entry name" value="Ribosomal_S19e"/>
    <property type="match status" value="1"/>
</dbReference>
<name>A0A167MB16_CALVF</name>
<dbReference type="STRING" id="1330018.A0A167MB16"/>
<evidence type="ECO:0000256" key="1">
    <source>
        <dbReference type="ARBA" id="ARBA00010014"/>
    </source>
</evidence>
<dbReference type="GO" id="GO:0003723">
    <property type="term" value="F:RNA binding"/>
    <property type="evidence" value="ECO:0007669"/>
    <property type="project" value="TreeGrafter"/>
</dbReference>
<evidence type="ECO:0000313" key="6">
    <source>
        <dbReference type="Proteomes" id="UP000076738"/>
    </source>
</evidence>
<accession>A0A167MB16</accession>
<dbReference type="OrthoDB" id="428974at2759"/>
<proteinExistence type="inferred from homology"/>
<evidence type="ECO:0000313" key="5">
    <source>
        <dbReference type="EMBL" id="KZO96527.1"/>
    </source>
</evidence>
<dbReference type="Proteomes" id="UP000076738">
    <property type="component" value="Unassembled WGS sequence"/>
</dbReference>
<dbReference type="EMBL" id="KV417284">
    <property type="protein sequence ID" value="KZO96527.1"/>
    <property type="molecule type" value="Genomic_DNA"/>
</dbReference>